<dbReference type="Proteomes" id="UP000241444">
    <property type="component" value="Unassembled WGS sequence"/>
</dbReference>
<name>A0A2P7AXU8_9HYPH</name>
<protein>
    <submittedName>
        <fullName evidence="1">Transcriptional regulator</fullName>
    </submittedName>
</protein>
<dbReference type="EMBL" id="PGGO01000046">
    <property type="protein sequence ID" value="PSH59039.1"/>
    <property type="molecule type" value="Genomic_DNA"/>
</dbReference>
<comment type="caution">
    <text evidence="1">The sequence shown here is derived from an EMBL/GenBank/DDBJ whole genome shotgun (WGS) entry which is preliminary data.</text>
</comment>
<sequence>MTKTLHVGIASYETMKSRTMAIARGQLKPKKDDPKVWFTSIESFAKVLSDRNRALLEIIVKEKPASIAELETMSGRAKSNLSRTLRTMQRYGLVELEKGEGGKLIPHVTYDRIALEMPAYS</sequence>
<dbReference type="AlphaFoldDB" id="A0A2P7AXU8"/>
<keyword evidence="2" id="KW-1185">Reference proteome</keyword>
<dbReference type="Gene3D" id="1.10.10.10">
    <property type="entry name" value="Winged helix-like DNA-binding domain superfamily/Winged helix DNA-binding domain"/>
    <property type="match status" value="1"/>
</dbReference>
<dbReference type="SUPFAM" id="SSF46785">
    <property type="entry name" value="Winged helix' DNA-binding domain"/>
    <property type="match status" value="1"/>
</dbReference>
<dbReference type="RefSeq" id="WP_106714292.1">
    <property type="nucleotide sequence ID" value="NZ_PGGO01000046.1"/>
</dbReference>
<dbReference type="InterPro" id="IPR036388">
    <property type="entry name" value="WH-like_DNA-bd_sf"/>
</dbReference>
<evidence type="ECO:0000313" key="2">
    <source>
        <dbReference type="Proteomes" id="UP000241444"/>
    </source>
</evidence>
<organism evidence="1 2">
    <name type="scientific">Phyllobacterium brassicacearum</name>
    <dbReference type="NCBI Taxonomy" id="314235"/>
    <lineage>
        <taxon>Bacteria</taxon>
        <taxon>Pseudomonadati</taxon>
        <taxon>Pseudomonadota</taxon>
        <taxon>Alphaproteobacteria</taxon>
        <taxon>Hyphomicrobiales</taxon>
        <taxon>Phyllobacteriaceae</taxon>
        <taxon>Phyllobacterium</taxon>
    </lineage>
</organism>
<gene>
    <name evidence="1" type="ORF">CU102_27825</name>
</gene>
<proteinExistence type="predicted"/>
<dbReference type="Pfam" id="PF25212">
    <property type="entry name" value="HVO_A0114"/>
    <property type="match status" value="1"/>
</dbReference>
<accession>A0A2P7AXU8</accession>
<dbReference type="OrthoDB" id="8449527at2"/>
<reference evidence="2" key="1">
    <citation type="submission" date="2017-11" db="EMBL/GenBank/DDBJ databases">
        <authorList>
            <person name="Kuznetsova I."/>
            <person name="Sazanova A."/>
            <person name="Chirak E."/>
            <person name="Safronova V."/>
            <person name="Willems A."/>
        </authorList>
    </citation>
    <scope>NUCLEOTIDE SEQUENCE [LARGE SCALE GENOMIC DNA]</scope>
    <source>
        <strain evidence="2">STM 196</strain>
    </source>
</reference>
<evidence type="ECO:0000313" key="1">
    <source>
        <dbReference type="EMBL" id="PSH59039.1"/>
    </source>
</evidence>
<dbReference type="InterPro" id="IPR036390">
    <property type="entry name" value="WH_DNA-bd_sf"/>
</dbReference>